<dbReference type="eggNOG" id="KOG0988">
    <property type="taxonomic scope" value="Eukaryota"/>
</dbReference>
<dbReference type="GO" id="GO:0030422">
    <property type="term" value="P:siRNA processing"/>
    <property type="evidence" value="ECO:0007669"/>
    <property type="project" value="TreeGrafter"/>
</dbReference>
<keyword evidence="1" id="KW-0696">RNA-directed RNA polymerase</keyword>
<evidence type="ECO:0000256" key="1">
    <source>
        <dbReference type="RuleBase" id="RU363098"/>
    </source>
</evidence>
<evidence type="ECO:0000259" key="2">
    <source>
        <dbReference type="Pfam" id="PF05183"/>
    </source>
</evidence>
<keyword evidence="1" id="KW-0694">RNA-binding</keyword>
<keyword evidence="1" id="KW-0808">Transferase</keyword>
<proteinExistence type="inferred from homology"/>
<keyword evidence="1" id="KW-0548">Nucleotidyltransferase</keyword>
<dbReference type="AlphaFoldDB" id="W9WNQ8"/>
<feature type="domain" description="RdRP-like PH" evidence="3">
    <location>
        <begin position="125"/>
        <end position="280"/>
    </location>
</feature>
<comment type="similarity">
    <text evidence="1">Belongs to the RdRP family.</text>
</comment>
<dbReference type="HOGENOM" id="CLU_001366_2_0_1"/>
<evidence type="ECO:0000259" key="3">
    <source>
        <dbReference type="Pfam" id="PF25358"/>
    </source>
</evidence>
<comment type="caution">
    <text evidence="4">The sequence shown here is derived from an EMBL/GenBank/DDBJ whole genome shotgun (WGS) entry which is preliminary data.</text>
</comment>
<keyword evidence="5" id="KW-1185">Reference proteome</keyword>
<dbReference type="STRING" id="1182543.W9WNQ8"/>
<dbReference type="OrthoDB" id="6513042at2759"/>
<dbReference type="GO" id="GO:0003723">
    <property type="term" value="F:RNA binding"/>
    <property type="evidence" value="ECO:0007669"/>
    <property type="project" value="UniProtKB-KW"/>
</dbReference>
<dbReference type="RefSeq" id="XP_007749077.1">
    <property type="nucleotide sequence ID" value="XM_007750887.1"/>
</dbReference>
<reference evidence="4 5" key="1">
    <citation type="submission" date="2013-03" db="EMBL/GenBank/DDBJ databases">
        <title>The Genome Sequence of Cladophialophora psammophila CBS 110553.</title>
        <authorList>
            <consortium name="The Broad Institute Genomics Platform"/>
            <person name="Cuomo C."/>
            <person name="de Hoog S."/>
            <person name="Gorbushina A."/>
            <person name="Walker B."/>
            <person name="Young S.K."/>
            <person name="Zeng Q."/>
            <person name="Gargeya S."/>
            <person name="Fitzgerald M."/>
            <person name="Haas B."/>
            <person name="Abouelleil A."/>
            <person name="Allen A.W."/>
            <person name="Alvarado L."/>
            <person name="Arachchi H.M."/>
            <person name="Berlin A.M."/>
            <person name="Chapman S.B."/>
            <person name="Gainer-Dewar J."/>
            <person name="Goldberg J."/>
            <person name="Griggs A."/>
            <person name="Gujja S."/>
            <person name="Hansen M."/>
            <person name="Howarth C."/>
            <person name="Imamovic A."/>
            <person name="Ireland A."/>
            <person name="Larimer J."/>
            <person name="McCowan C."/>
            <person name="Murphy C."/>
            <person name="Pearson M."/>
            <person name="Poon T.W."/>
            <person name="Priest M."/>
            <person name="Roberts A."/>
            <person name="Saif S."/>
            <person name="Shea T."/>
            <person name="Sisk P."/>
            <person name="Sykes S."/>
            <person name="Wortman J."/>
            <person name="Nusbaum C."/>
            <person name="Birren B."/>
        </authorList>
    </citation>
    <scope>NUCLEOTIDE SEQUENCE [LARGE SCALE GENOMIC DNA]</scope>
    <source>
        <strain evidence="4 5">CBS 110553</strain>
    </source>
</reference>
<evidence type="ECO:0000313" key="4">
    <source>
        <dbReference type="EMBL" id="EXJ66640.1"/>
    </source>
</evidence>
<protein>
    <recommendedName>
        <fullName evidence="1">RNA-dependent RNA polymerase</fullName>
        <ecNumber evidence="1">2.7.7.48</ecNumber>
    </recommendedName>
</protein>
<dbReference type="InterPro" id="IPR057503">
    <property type="entry name" value="PH_RdRP"/>
</dbReference>
<dbReference type="InterPro" id="IPR057596">
    <property type="entry name" value="RDRP_core"/>
</dbReference>
<sequence>MDVFIANLDSKVTRDKLKDSLTPILSEYQIHVFHVQKAVGKKFATLTIADTSKAQRLLSRARAAPALLSSPSGRHAVFDISRKPVDPHWLRVLRKEEKDRQNIQAWQKSSKLAAETQSLEREPGLKITKLQCGRWETMTGRTTFVPYFELSAEGSLRRDRRALVVQVNTTPSKRHDLVIDLSCILAFALRRTNAPSTLIITLVAAPRIYENEVPAAPAIPATHSTLTEMVATLHLDPQPVRRFRECTLPGLESAVVGSCLTYSMIVSVDGFKLEHRIKAMTHHRFPITILPVHPDAPLPPRQVKFAPRLSGLAARIANEKCSFAWRFQLHALWANGILSPAEVRYLMPAMTDLLARSGERTLIAVLRQLSVQLSHTDATTDAWKGGVRDAWNTLAQESSLLSGYDDVQTPGRDEVSVHRVTVTPTGIYLCGPEFISSNRVLRQYRAHSDCFLRVLFSEEDETRIEFDRDTSNERVFRGRFLSILRNGLDIAGEHFDFLGFSHSSLRSQTCWFMRPFVHDGSLLFAKDLISKLGDFSVIRCPAKCAARIGQAFSETTYTVRVEPSIVQVDPDVKVGRYLFTDGCGTISKSVWKLLRGNVGSRDQPTSYQIRYKGAKGMLTVDPRLQGDQIRLRESMVKFNGSPSDEVEICGTNARPLPFKLNRQIIKILEDLGVPASAFERLQEQAIQRLRLSASSRSVALNFISERLSDSSSGLPGLLKYLGYIGVDATEDDFLREILGALIQIQLREIKYRSRILVPEALTLYGISDETGWLKEGEVFVTFLAEDTRTHSCLSGRVAVTRSPALHPGDVQLVQAVGPPQSSALWNLRNCIVFSQQGSRDLPSMLSGGDLDGDLYNVIYDDELLPKKTVAPAAYLPAQPTDIGRPVTADDIAGFFVDFMQNDQLGRIAVLHQVFADLGSTFSRNCLLLAELHSNAVDFSKSGVPVDPKKIPKAPAYRPDFMAPSASTKVEKGIKRPEVDVLPSSARHYYYYESDQILGCLYRAVNEDTFFQDLEDDTSSLFSKAPTNDVLNDIRDWVVTYLGYSRIQAFHTIAREFRDYYESNMLEIMSQYAVRRTEQLTEKEVFIGAIMGRSGAGSKHQREQSDYMKAQFNRELREIKSRMEYQATGDGDDDFVCLAAACLDVAVSEPSKFTVKLRSFGWFAAGLCVPDIVKEKEGSIFSA</sequence>
<dbReference type="PANTHER" id="PTHR23079">
    <property type="entry name" value="RNA-DEPENDENT RNA POLYMERASE"/>
    <property type="match status" value="1"/>
</dbReference>
<comment type="catalytic activity">
    <reaction evidence="1">
        <text>RNA(n) + a ribonucleoside 5'-triphosphate = RNA(n+1) + diphosphate</text>
        <dbReference type="Rhea" id="RHEA:21248"/>
        <dbReference type="Rhea" id="RHEA-COMP:14527"/>
        <dbReference type="Rhea" id="RHEA-COMP:17342"/>
        <dbReference type="ChEBI" id="CHEBI:33019"/>
        <dbReference type="ChEBI" id="CHEBI:61557"/>
        <dbReference type="ChEBI" id="CHEBI:140395"/>
        <dbReference type="EC" id="2.7.7.48"/>
    </reaction>
</comment>
<dbReference type="InterPro" id="IPR007855">
    <property type="entry name" value="RDRP"/>
</dbReference>
<dbReference type="EMBL" id="AMGX01000019">
    <property type="protein sequence ID" value="EXJ66640.1"/>
    <property type="molecule type" value="Genomic_DNA"/>
</dbReference>
<dbReference type="EC" id="2.7.7.48" evidence="1"/>
<dbReference type="Proteomes" id="UP000019471">
    <property type="component" value="Unassembled WGS sequence"/>
</dbReference>
<dbReference type="GeneID" id="19195004"/>
<dbReference type="GO" id="GO:0003968">
    <property type="term" value="F:RNA-directed RNA polymerase activity"/>
    <property type="evidence" value="ECO:0007669"/>
    <property type="project" value="UniProtKB-KW"/>
</dbReference>
<dbReference type="Pfam" id="PF25358">
    <property type="entry name" value="PH_fung_RdRP"/>
    <property type="match status" value="1"/>
</dbReference>
<dbReference type="Pfam" id="PF05183">
    <property type="entry name" value="RdRP"/>
    <property type="match status" value="1"/>
</dbReference>
<evidence type="ECO:0000313" key="5">
    <source>
        <dbReference type="Proteomes" id="UP000019471"/>
    </source>
</evidence>
<dbReference type="PANTHER" id="PTHR23079:SF17">
    <property type="entry name" value="RNA-DEPENDENT RNA POLYMERASE"/>
    <property type="match status" value="1"/>
</dbReference>
<dbReference type="GO" id="GO:0031380">
    <property type="term" value="C:nuclear RNA-directed RNA polymerase complex"/>
    <property type="evidence" value="ECO:0007669"/>
    <property type="project" value="TreeGrafter"/>
</dbReference>
<accession>W9WNQ8</accession>
<feature type="domain" description="RDRP core" evidence="2">
    <location>
        <begin position="422"/>
        <end position="1004"/>
    </location>
</feature>
<name>W9WNQ8_9EURO</name>
<gene>
    <name evidence="4" type="ORF">A1O5_10311</name>
</gene>
<organism evidence="4 5">
    <name type="scientific">Cladophialophora psammophila CBS 110553</name>
    <dbReference type="NCBI Taxonomy" id="1182543"/>
    <lineage>
        <taxon>Eukaryota</taxon>
        <taxon>Fungi</taxon>
        <taxon>Dikarya</taxon>
        <taxon>Ascomycota</taxon>
        <taxon>Pezizomycotina</taxon>
        <taxon>Eurotiomycetes</taxon>
        <taxon>Chaetothyriomycetidae</taxon>
        <taxon>Chaetothyriales</taxon>
        <taxon>Herpotrichiellaceae</taxon>
        <taxon>Cladophialophora</taxon>
    </lineage>
</organism>